<feature type="binding site" evidence="6">
    <location>
        <position position="230"/>
    </location>
    <ligand>
        <name>FMN</name>
        <dbReference type="ChEBI" id="CHEBI:58210"/>
    </ligand>
</feature>
<dbReference type="PIRSF" id="PIRSF000337">
    <property type="entry name" value="NTA_MOA"/>
    <property type="match status" value="1"/>
</dbReference>
<reference evidence="8 9" key="1">
    <citation type="submission" date="2014-12" db="EMBL/GenBank/DDBJ databases">
        <title>16Stimator: statistical estimation of ribosomal gene copy numbers from draft genome assemblies.</title>
        <authorList>
            <person name="Perisin M.A."/>
            <person name="Vetter M."/>
            <person name="Gilbert J.A."/>
            <person name="Bergelson J."/>
        </authorList>
    </citation>
    <scope>NUCLEOTIDE SEQUENCE [LARGE SCALE GENOMIC DNA]</scope>
    <source>
        <strain evidence="8 9">MEJ086</strain>
    </source>
</reference>
<feature type="binding site" evidence="6">
    <location>
        <position position="158"/>
    </location>
    <ligand>
        <name>FMN</name>
        <dbReference type="ChEBI" id="CHEBI:58210"/>
    </ligand>
</feature>
<dbReference type="Gene3D" id="3.20.20.30">
    <property type="entry name" value="Luciferase-like domain"/>
    <property type="match status" value="1"/>
</dbReference>
<dbReference type="FunFam" id="3.20.20.30:FF:000008">
    <property type="entry name" value="Xenobiotic compound monooxygenase A subunit"/>
    <property type="match status" value="1"/>
</dbReference>
<evidence type="ECO:0000313" key="8">
    <source>
        <dbReference type="EMBL" id="KIQ04410.1"/>
    </source>
</evidence>
<dbReference type="EMBL" id="JXQW01000008">
    <property type="protein sequence ID" value="KIQ04410.1"/>
    <property type="molecule type" value="Genomic_DNA"/>
</dbReference>
<accession>A0A0D0JEI0</accession>
<dbReference type="OrthoDB" id="6133319at2"/>
<proteinExistence type="inferred from homology"/>
<comment type="caution">
    <text evidence="8">The sequence shown here is derived from an EMBL/GenBank/DDBJ whole genome shotgun (WGS) entry which is preliminary data.</text>
</comment>
<dbReference type="GO" id="GO:0004497">
    <property type="term" value="F:monooxygenase activity"/>
    <property type="evidence" value="ECO:0007669"/>
    <property type="project" value="UniProtKB-KW"/>
</dbReference>
<feature type="binding site" evidence="6">
    <location>
        <position position="58"/>
    </location>
    <ligand>
        <name>FMN</name>
        <dbReference type="ChEBI" id="CHEBI:58210"/>
    </ligand>
</feature>
<evidence type="ECO:0000256" key="2">
    <source>
        <dbReference type="ARBA" id="ARBA00022643"/>
    </source>
</evidence>
<dbReference type="InterPro" id="IPR051260">
    <property type="entry name" value="Diverse_substr_monoxygenases"/>
</dbReference>
<name>A0A0D0JEI0_9PSED</name>
<evidence type="ECO:0000256" key="6">
    <source>
        <dbReference type="PIRSR" id="PIRSR000337-1"/>
    </source>
</evidence>
<dbReference type="PANTHER" id="PTHR30011:SF16">
    <property type="entry name" value="C2H2 FINGER DOMAIN TRANSCRIPTION FACTOR (EUROFUNG)-RELATED"/>
    <property type="match status" value="1"/>
</dbReference>
<feature type="binding site" evidence="6">
    <location>
        <position position="154"/>
    </location>
    <ligand>
        <name>FMN</name>
        <dbReference type="ChEBI" id="CHEBI:58210"/>
    </ligand>
</feature>
<keyword evidence="2 6" id="KW-0288">FMN</keyword>
<keyword evidence="4" id="KW-0503">Monooxygenase</keyword>
<dbReference type="AlphaFoldDB" id="A0A0D0JEI0"/>
<organism evidence="8 9">
    <name type="scientific">Pseudomonas fulva</name>
    <dbReference type="NCBI Taxonomy" id="47880"/>
    <lineage>
        <taxon>Bacteria</taxon>
        <taxon>Pseudomonadati</taxon>
        <taxon>Pseudomonadota</taxon>
        <taxon>Gammaproteobacteria</taxon>
        <taxon>Pseudomonadales</taxon>
        <taxon>Pseudomonadaceae</taxon>
        <taxon>Pseudomonas</taxon>
    </lineage>
</organism>
<evidence type="ECO:0000313" key="9">
    <source>
        <dbReference type="Proteomes" id="UP000032068"/>
    </source>
</evidence>
<keyword evidence="3" id="KW-0560">Oxidoreductase</keyword>
<dbReference type="NCBIfam" id="TIGR03860">
    <property type="entry name" value="FMN_nitrolo"/>
    <property type="match status" value="1"/>
</dbReference>
<dbReference type="GO" id="GO:0016705">
    <property type="term" value="F:oxidoreductase activity, acting on paired donors, with incorporation or reduction of molecular oxygen"/>
    <property type="evidence" value="ECO:0007669"/>
    <property type="project" value="InterPro"/>
</dbReference>
<evidence type="ECO:0000256" key="4">
    <source>
        <dbReference type="ARBA" id="ARBA00023033"/>
    </source>
</evidence>
<dbReference type="Pfam" id="PF00296">
    <property type="entry name" value="Bac_luciferase"/>
    <property type="match status" value="1"/>
</dbReference>
<evidence type="ECO:0000256" key="1">
    <source>
        <dbReference type="ARBA" id="ARBA00022630"/>
    </source>
</evidence>
<gene>
    <name evidence="8" type="ORF">RU08_05575</name>
</gene>
<comment type="similarity">
    <text evidence="5">Belongs to the NtaA/SnaA/DszA monooxygenase family.</text>
</comment>
<dbReference type="CDD" id="cd01095">
    <property type="entry name" value="Nitrilotriacetate_monoxgenase"/>
    <property type="match status" value="1"/>
</dbReference>
<evidence type="ECO:0000256" key="5">
    <source>
        <dbReference type="ARBA" id="ARBA00033748"/>
    </source>
</evidence>
<sequence length="475" mass="52582">MPSRIILNAFDMTCVSHQAAGTWRHPQSQAWRYNDLDYWVDLAKLLERGYFDSLFIADVVGVYDIYRGSVETSLIDADQVPVNDPFFQVPAMAAATRHLGFGVTSALTYELPYALARKFSTLDHLTKGRVAWNVVTSYLNSAAVNLGLKQQISHDERYDIADEFLDVTYKLWEGSWDEGAVLRDRERGIFTDPSKVHPIGHKGKYFEVPGIHLSEPSPQRTPVIFQAGASSRGRAFAAKHAEGVFISPATVEQAREVADDIRDRAEQAGRSRDALKIFALLTVITAESDAAAEAKYQDYLSYANGEGMLSFYGGWTGVDFSEYDPDQPLEAIDNDSIRSVLELLATADPNRKWTPRDIVEHRSIGGLGPVLIGGPQRVADELERWVDVGGIDGFNLAYAITPGTFEDFIEFIVPELQRRGRVRSAYGASTLRENLLDSDSPHAAADHPAARYRGAFSEGANTTDHTKPSPFATLT</sequence>
<feature type="binding site" evidence="6">
    <location>
        <position position="104"/>
    </location>
    <ligand>
        <name>FMN</name>
        <dbReference type="ChEBI" id="CHEBI:58210"/>
    </ligand>
</feature>
<evidence type="ECO:0000256" key="3">
    <source>
        <dbReference type="ARBA" id="ARBA00023002"/>
    </source>
</evidence>
<evidence type="ECO:0000259" key="7">
    <source>
        <dbReference type="Pfam" id="PF00296"/>
    </source>
</evidence>
<dbReference type="InterPro" id="IPR011251">
    <property type="entry name" value="Luciferase-like_dom"/>
</dbReference>
<dbReference type="SUPFAM" id="SSF51679">
    <property type="entry name" value="Bacterial luciferase-like"/>
    <property type="match status" value="1"/>
</dbReference>
<dbReference type="RefSeq" id="WP_042552818.1">
    <property type="nucleotide sequence ID" value="NZ_JXQW01000008.1"/>
</dbReference>
<feature type="domain" description="Luciferase-like" evidence="7">
    <location>
        <begin position="24"/>
        <end position="389"/>
    </location>
</feature>
<dbReference type="InterPro" id="IPR016215">
    <property type="entry name" value="NTA_MOA"/>
</dbReference>
<dbReference type="Proteomes" id="UP000032068">
    <property type="component" value="Unassembled WGS sequence"/>
</dbReference>
<dbReference type="InterPro" id="IPR036661">
    <property type="entry name" value="Luciferase-like_sf"/>
</dbReference>
<protein>
    <submittedName>
        <fullName evidence="8">5,10-methylene tetrahydromethanopterin reductase</fullName>
    </submittedName>
</protein>
<keyword evidence="1 6" id="KW-0285">Flavoprotein</keyword>
<dbReference type="PANTHER" id="PTHR30011">
    <property type="entry name" value="ALKANESULFONATE MONOOXYGENASE-RELATED"/>
    <property type="match status" value="1"/>
</dbReference>